<dbReference type="InterPro" id="IPR003105">
    <property type="entry name" value="SRA_YDG"/>
</dbReference>
<evidence type="ECO:0000259" key="16">
    <source>
        <dbReference type="PROSITE" id="PS50053"/>
    </source>
</evidence>
<keyword evidence="10 13" id="KW-0539">Nucleus</keyword>
<reference evidence="19" key="2">
    <citation type="submission" date="2015-06" db="UniProtKB">
        <authorList>
            <consortium name="EnsemblMetazoa"/>
        </authorList>
    </citation>
    <scope>IDENTIFICATION</scope>
</reference>
<proteinExistence type="predicted"/>
<feature type="compositionally biased region" description="Basic and acidic residues" evidence="14">
    <location>
        <begin position="90"/>
        <end position="115"/>
    </location>
</feature>
<evidence type="ECO:0000256" key="13">
    <source>
        <dbReference type="PROSITE-ProRule" id="PRU00358"/>
    </source>
</evidence>
<reference evidence="20" key="1">
    <citation type="submission" date="2011-08" db="EMBL/GenBank/DDBJ databases">
        <authorList>
            <person name="Rombauts S."/>
        </authorList>
    </citation>
    <scope>NUCLEOTIDE SEQUENCE</scope>
    <source>
        <strain evidence="20">London</strain>
    </source>
</reference>
<dbReference type="PROSITE" id="PS50089">
    <property type="entry name" value="ZF_RING_2"/>
    <property type="match status" value="1"/>
</dbReference>
<sequence length="778" mass="87612">MYINLRSLNCLESSTVRYQCSSINQNIGAIKSDCFSLFKVNSGQRIRLFFHGKELRDEFSLLDYGIKINEIIHFCIQKIELPAEKEHYRENNELPNKPYDHSKDMDGSKKPDKSIESSLTPIATDDYYLIGDHVDCLHPEIGAWFEGIVCGLYKLNSSNQTLYEVKFWKSSLPETVKVSINGIRPQSYQQIRLYDLNPGDLILANSNLTNPGQIGYWYDFLVTSVNIKRKIVQGTLFIGDKVTLDKHNITGNLLFYTAQDNQPVIERNNKQAKLIANGSERKRPTAVECTQCSDDPETPCVECSCRQCGSKADPEKQIVCDECNNIFHLCCLPQPLERLPPEDEDWYCYNCKNTDAIDIEMKEEASRLAKGLKRKRKASTKSSSNNVIGVNDGLLTSTVPEKLINNWGRGISCVGRTKVSEVVPKNHFGPIPGIPVGTIWRFRFQASEAGVHTPLVAGIHGKQSVGAFSIVFCCGYDDDIDLGDEIYFTGSGGKDSSTTKCRVGGRQIKDQELTRCNKALAINCAAPFSNEGANSGTNWRLGKPVRVLRSGNARGSTKKSPYLPKIGVRYDGIYKVVKYWPERKVNGLLIWRFLLRRDDTAPSPWTKEGKRKSRKLGLSLIEPPGFIETFAKKSSSKKRKVDHVDQNDLSVKRLKVTPYKLPSKVVDLIQQDNQNSHIWKEIVKLTTEGEKIFLSRVEESFRCACCLEIVFKPVTTFCSHNMCKGCFIHTIESLVTTCPICRAGLLKKNCGPEVNCILEQILAQLFPDYYEKHSSGKS</sequence>
<dbReference type="UniPathway" id="UPA00143"/>
<dbReference type="GO" id="GO:0003677">
    <property type="term" value="F:DNA binding"/>
    <property type="evidence" value="ECO:0007669"/>
    <property type="project" value="UniProtKB-KW"/>
</dbReference>
<keyword evidence="5" id="KW-0479">Metal-binding</keyword>
<evidence type="ECO:0000259" key="15">
    <source>
        <dbReference type="PROSITE" id="PS50016"/>
    </source>
</evidence>
<feature type="domain" description="Ubiquitin-like" evidence="16">
    <location>
        <begin position="47"/>
        <end position="78"/>
    </location>
</feature>
<dbReference type="EnsemblMetazoa" id="tetur18g03450.1">
    <property type="protein sequence ID" value="tetur18g03450.1"/>
    <property type="gene ID" value="tetur18g03450"/>
</dbReference>
<dbReference type="Gene3D" id="3.30.40.10">
    <property type="entry name" value="Zinc/RING finger domain, C3HC4 (zinc finger)"/>
    <property type="match status" value="1"/>
</dbReference>
<evidence type="ECO:0000259" key="17">
    <source>
        <dbReference type="PROSITE" id="PS50089"/>
    </source>
</evidence>
<dbReference type="PROSITE" id="PS51015">
    <property type="entry name" value="YDG"/>
    <property type="match status" value="1"/>
</dbReference>
<accession>T1KRG5</accession>
<dbReference type="HOGENOM" id="CLU_938649_0_0_1"/>
<evidence type="ECO:0000259" key="18">
    <source>
        <dbReference type="PROSITE" id="PS51015"/>
    </source>
</evidence>
<dbReference type="PANTHER" id="PTHR14140:SF45">
    <property type="entry name" value="RING-TYPE E3 UBIQUITIN TRANSFERASE"/>
    <property type="match status" value="1"/>
</dbReference>
<keyword evidence="4" id="KW-0808">Transferase</keyword>
<dbReference type="Gene3D" id="2.30.30.140">
    <property type="match status" value="1"/>
</dbReference>
<dbReference type="SMART" id="SM00184">
    <property type="entry name" value="RING"/>
    <property type="match status" value="2"/>
</dbReference>
<dbReference type="Pfam" id="PF00628">
    <property type="entry name" value="PHD"/>
    <property type="match status" value="1"/>
</dbReference>
<dbReference type="GO" id="GO:0061630">
    <property type="term" value="F:ubiquitin protein ligase activity"/>
    <property type="evidence" value="ECO:0007669"/>
    <property type="project" value="UniProtKB-EC"/>
</dbReference>
<dbReference type="Gene3D" id="2.30.280.10">
    <property type="entry name" value="SRA-YDG"/>
    <property type="match status" value="1"/>
</dbReference>
<dbReference type="PROSITE" id="PS50016">
    <property type="entry name" value="ZF_PHD_2"/>
    <property type="match status" value="1"/>
</dbReference>
<dbReference type="InterPro" id="IPR029071">
    <property type="entry name" value="Ubiquitin-like_domsf"/>
</dbReference>
<evidence type="ECO:0000256" key="14">
    <source>
        <dbReference type="SAM" id="MobiDB-lite"/>
    </source>
</evidence>
<evidence type="ECO:0000256" key="6">
    <source>
        <dbReference type="ARBA" id="ARBA00022771"/>
    </source>
</evidence>
<evidence type="ECO:0000256" key="9">
    <source>
        <dbReference type="ARBA" id="ARBA00023125"/>
    </source>
</evidence>
<keyword evidence="7" id="KW-0833">Ubl conjugation pathway</keyword>
<dbReference type="SUPFAM" id="SSF57850">
    <property type="entry name" value="RING/U-box"/>
    <property type="match status" value="1"/>
</dbReference>
<dbReference type="InterPro" id="IPR045134">
    <property type="entry name" value="UHRF1/2-like"/>
</dbReference>
<evidence type="ECO:0000256" key="1">
    <source>
        <dbReference type="ARBA" id="ARBA00000900"/>
    </source>
</evidence>
<dbReference type="SUPFAM" id="SSF57903">
    <property type="entry name" value="FYVE/PHD zinc finger"/>
    <property type="match status" value="1"/>
</dbReference>
<dbReference type="GO" id="GO:0005634">
    <property type="term" value="C:nucleus"/>
    <property type="evidence" value="ECO:0007669"/>
    <property type="project" value="UniProtKB-SubCell"/>
</dbReference>
<name>T1KRG5_TETUR</name>
<evidence type="ECO:0000313" key="20">
    <source>
        <dbReference type="Proteomes" id="UP000015104"/>
    </source>
</evidence>
<comment type="catalytic activity">
    <reaction evidence="1">
        <text>S-ubiquitinyl-[E2 ubiquitin-conjugating enzyme]-L-cysteine + [acceptor protein]-L-lysine = [E2 ubiquitin-conjugating enzyme]-L-cysteine + N(6)-ubiquitinyl-[acceptor protein]-L-lysine.</text>
        <dbReference type="EC" id="2.3.2.27"/>
    </reaction>
</comment>
<keyword evidence="20" id="KW-1185">Reference proteome</keyword>
<dbReference type="Pfam" id="PF02182">
    <property type="entry name" value="SAD_SRA"/>
    <property type="match status" value="1"/>
</dbReference>
<dbReference type="PANTHER" id="PTHR14140">
    <property type="entry name" value="E3 UBIQUITIN-PROTEIN LIGASE UHRF-RELATED"/>
    <property type="match status" value="1"/>
</dbReference>
<dbReference type="InterPro" id="IPR000626">
    <property type="entry name" value="Ubiquitin-like_dom"/>
</dbReference>
<dbReference type="GO" id="GO:0044027">
    <property type="term" value="P:negative regulation of gene expression via chromosomal CpG island methylation"/>
    <property type="evidence" value="ECO:0007669"/>
    <property type="project" value="TreeGrafter"/>
</dbReference>
<dbReference type="InterPro" id="IPR001841">
    <property type="entry name" value="Znf_RING"/>
</dbReference>
<dbReference type="STRING" id="32264.T1KRG5"/>
<dbReference type="InterPro" id="IPR015947">
    <property type="entry name" value="PUA-like_sf"/>
</dbReference>
<evidence type="ECO:0000256" key="5">
    <source>
        <dbReference type="ARBA" id="ARBA00022723"/>
    </source>
</evidence>
<keyword evidence="6 12" id="KW-0863">Zinc-finger</keyword>
<dbReference type="GO" id="GO:0016567">
    <property type="term" value="P:protein ubiquitination"/>
    <property type="evidence" value="ECO:0007669"/>
    <property type="project" value="UniProtKB-UniPathway"/>
</dbReference>
<feature type="domain" description="YDG" evidence="18">
    <location>
        <begin position="429"/>
        <end position="597"/>
    </location>
</feature>
<feature type="domain" description="RING-type" evidence="17">
    <location>
        <begin position="703"/>
        <end position="742"/>
    </location>
</feature>
<dbReference type="InterPro" id="IPR011011">
    <property type="entry name" value="Znf_FYVE_PHD"/>
</dbReference>
<evidence type="ECO:0000256" key="4">
    <source>
        <dbReference type="ARBA" id="ARBA00022679"/>
    </source>
</evidence>
<protein>
    <recommendedName>
        <fullName evidence="3">RING-type E3 ubiquitin transferase</fullName>
        <ecNumber evidence="3">2.3.2.27</ecNumber>
    </recommendedName>
</protein>
<dbReference type="SUPFAM" id="SSF88697">
    <property type="entry name" value="PUA domain-like"/>
    <property type="match status" value="1"/>
</dbReference>
<dbReference type="Proteomes" id="UP000015104">
    <property type="component" value="Unassembled WGS sequence"/>
</dbReference>
<evidence type="ECO:0000256" key="7">
    <source>
        <dbReference type="ARBA" id="ARBA00022786"/>
    </source>
</evidence>
<dbReference type="SMART" id="SM00466">
    <property type="entry name" value="SRA"/>
    <property type="match status" value="1"/>
</dbReference>
<dbReference type="InterPro" id="IPR036987">
    <property type="entry name" value="SRA-YDG_sf"/>
</dbReference>
<dbReference type="SUPFAM" id="SSF54236">
    <property type="entry name" value="Ubiquitin-like"/>
    <property type="match status" value="1"/>
</dbReference>
<evidence type="ECO:0000256" key="11">
    <source>
        <dbReference type="ARBA" id="ARBA00023306"/>
    </source>
</evidence>
<keyword evidence="11" id="KW-0131">Cell cycle</keyword>
<dbReference type="AlphaFoldDB" id="T1KRG5"/>
<dbReference type="InterPro" id="IPR019787">
    <property type="entry name" value="Znf_PHD-finger"/>
</dbReference>
<keyword evidence="9" id="KW-0238">DNA-binding</keyword>
<evidence type="ECO:0000313" key="19">
    <source>
        <dbReference type="EnsemblMetazoa" id="tetur18g03450.1"/>
    </source>
</evidence>
<feature type="region of interest" description="Disordered" evidence="14">
    <location>
        <begin position="90"/>
        <end position="116"/>
    </location>
</feature>
<comment type="pathway">
    <text evidence="2">Protein modification; protein ubiquitination.</text>
</comment>
<dbReference type="CDD" id="cd20387">
    <property type="entry name" value="Tudor_UHRF_rpt1"/>
    <property type="match status" value="1"/>
</dbReference>
<dbReference type="InterPro" id="IPR001965">
    <property type="entry name" value="Znf_PHD"/>
</dbReference>
<keyword evidence="8" id="KW-0862">Zinc</keyword>
<dbReference type="InterPro" id="IPR013083">
    <property type="entry name" value="Znf_RING/FYVE/PHD"/>
</dbReference>
<evidence type="ECO:0000256" key="12">
    <source>
        <dbReference type="PROSITE-ProRule" id="PRU00175"/>
    </source>
</evidence>
<dbReference type="EMBL" id="CAEY01000391">
    <property type="status" value="NOT_ANNOTATED_CDS"/>
    <property type="molecule type" value="Genomic_DNA"/>
</dbReference>
<dbReference type="SMART" id="SM00249">
    <property type="entry name" value="PHD"/>
    <property type="match status" value="1"/>
</dbReference>
<dbReference type="GO" id="GO:0008270">
    <property type="term" value="F:zinc ion binding"/>
    <property type="evidence" value="ECO:0007669"/>
    <property type="project" value="UniProtKB-KW"/>
</dbReference>
<dbReference type="InterPro" id="IPR021991">
    <property type="entry name" value="TTD_dom"/>
</dbReference>
<dbReference type="OrthoDB" id="2270193at2759"/>
<evidence type="ECO:0000256" key="8">
    <source>
        <dbReference type="ARBA" id="ARBA00022833"/>
    </source>
</evidence>
<evidence type="ECO:0000256" key="3">
    <source>
        <dbReference type="ARBA" id="ARBA00012483"/>
    </source>
</evidence>
<organism evidence="19 20">
    <name type="scientific">Tetranychus urticae</name>
    <name type="common">Two-spotted spider mite</name>
    <dbReference type="NCBI Taxonomy" id="32264"/>
    <lineage>
        <taxon>Eukaryota</taxon>
        <taxon>Metazoa</taxon>
        <taxon>Ecdysozoa</taxon>
        <taxon>Arthropoda</taxon>
        <taxon>Chelicerata</taxon>
        <taxon>Arachnida</taxon>
        <taxon>Acari</taxon>
        <taxon>Acariformes</taxon>
        <taxon>Trombidiformes</taxon>
        <taxon>Prostigmata</taxon>
        <taxon>Eleutherengona</taxon>
        <taxon>Raphignathae</taxon>
        <taxon>Tetranychoidea</taxon>
        <taxon>Tetranychidae</taxon>
        <taxon>Tetranychus</taxon>
    </lineage>
</organism>
<feature type="domain" description="PHD-type" evidence="15">
    <location>
        <begin position="286"/>
        <end position="354"/>
    </location>
</feature>
<dbReference type="EC" id="2.3.2.27" evidence="3"/>
<evidence type="ECO:0000256" key="10">
    <source>
        <dbReference type="ARBA" id="ARBA00023242"/>
    </source>
</evidence>
<dbReference type="Pfam" id="PF12148">
    <property type="entry name" value="TTD"/>
    <property type="match status" value="1"/>
</dbReference>
<dbReference type="PROSITE" id="PS50053">
    <property type="entry name" value="UBIQUITIN_2"/>
    <property type="match status" value="1"/>
</dbReference>
<gene>
    <name evidence="19" type="primary">107366489</name>
</gene>
<dbReference type="Gene3D" id="2.30.30.1150">
    <property type="match status" value="1"/>
</dbReference>
<evidence type="ECO:0000256" key="2">
    <source>
        <dbReference type="ARBA" id="ARBA00004906"/>
    </source>
</evidence>
<comment type="subcellular location">
    <subcellularLocation>
        <location evidence="13">Nucleus</location>
    </subcellularLocation>
</comment>
<dbReference type="Gene3D" id="3.10.20.90">
    <property type="entry name" value="Phosphatidylinositol 3-kinase Catalytic Subunit, Chain A, domain 1"/>
    <property type="match status" value="1"/>
</dbReference>